<comment type="caution">
    <text evidence="2">The sequence shown here is derived from an EMBL/GenBank/DDBJ whole genome shotgun (WGS) entry which is preliminary data.</text>
</comment>
<dbReference type="AlphaFoldDB" id="A0A812DP22"/>
<gene>
    <name evidence="2" type="ORF">SPHA_58064</name>
</gene>
<evidence type="ECO:0000256" key="1">
    <source>
        <dbReference type="SAM" id="Phobius"/>
    </source>
</evidence>
<evidence type="ECO:0000313" key="2">
    <source>
        <dbReference type="EMBL" id="CAE1305653.1"/>
    </source>
</evidence>
<protein>
    <submittedName>
        <fullName evidence="2">Uncharacterized protein</fullName>
    </submittedName>
</protein>
<sequence>MFFFQSTFFLSSRKSILYFFHQSFSFAVDLHPPLLLITSCFLLFLFIYIFLKFFPSFLFRFFLLPYFIVHSSLSFTCKFFCFPFLFFSYLFPLPCLFFSLF</sequence>
<name>A0A812DP22_ACAPH</name>
<proteinExistence type="predicted"/>
<keyword evidence="1" id="KW-1133">Transmembrane helix</keyword>
<reference evidence="2" key="1">
    <citation type="submission" date="2021-01" db="EMBL/GenBank/DDBJ databases">
        <authorList>
            <person name="Li R."/>
            <person name="Bekaert M."/>
        </authorList>
    </citation>
    <scope>NUCLEOTIDE SEQUENCE</scope>
    <source>
        <strain evidence="2">Farmed</strain>
    </source>
</reference>
<keyword evidence="1" id="KW-0472">Membrane</keyword>
<dbReference type="EMBL" id="CAHIKZ030003948">
    <property type="protein sequence ID" value="CAE1305653.1"/>
    <property type="molecule type" value="Genomic_DNA"/>
</dbReference>
<organism evidence="2 3">
    <name type="scientific">Acanthosepion pharaonis</name>
    <name type="common">Pharaoh cuttlefish</name>
    <name type="synonym">Sepia pharaonis</name>
    <dbReference type="NCBI Taxonomy" id="158019"/>
    <lineage>
        <taxon>Eukaryota</taxon>
        <taxon>Metazoa</taxon>
        <taxon>Spiralia</taxon>
        <taxon>Lophotrochozoa</taxon>
        <taxon>Mollusca</taxon>
        <taxon>Cephalopoda</taxon>
        <taxon>Coleoidea</taxon>
        <taxon>Decapodiformes</taxon>
        <taxon>Sepiida</taxon>
        <taxon>Sepiina</taxon>
        <taxon>Sepiidae</taxon>
        <taxon>Acanthosepion</taxon>
    </lineage>
</organism>
<keyword evidence="1" id="KW-0812">Transmembrane</keyword>
<evidence type="ECO:0000313" key="3">
    <source>
        <dbReference type="Proteomes" id="UP000597762"/>
    </source>
</evidence>
<keyword evidence="3" id="KW-1185">Reference proteome</keyword>
<dbReference type="Proteomes" id="UP000597762">
    <property type="component" value="Unassembled WGS sequence"/>
</dbReference>
<accession>A0A812DP22</accession>
<feature type="transmembrane region" description="Helical" evidence="1">
    <location>
        <begin position="63"/>
        <end position="91"/>
    </location>
</feature>